<feature type="compositionally biased region" description="Basic and acidic residues" evidence="1">
    <location>
        <begin position="147"/>
        <end position="164"/>
    </location>
</feature>
<dbReference type="AlphaFoldDB" id="H0ELM4"/>
<feature type="compositionally biased region" description="Acidic residues" evidence="1">
    <location>
        <begin position="262"/>
        <end position="271"/>
    </location>
</feature>
<feature type="compositionally biased region" description="Basic and acidic residues" evidence="1">
    <location>
        <begin position="108"/>
        <end position="133"/>
    </location>
</feature>
<dbReference type="EMBL" id="AGUE01000078">
    <property type="protein sequence ID" value="EHL00603.1"/>
    <property type="molecule type" value="Genomic_DNA"/>
</dbReference>
<gene>
    <name evidence="2" type="ORF">M7I_3489</name>
</gene>
<feature type="compositionally biased region" description="Polar residues" evidence="1">
    <location>
        <begin position="231"/>
        <end position="252"/>
    </location>
</feature>
<dbReference type="Pfam" id="PF11595">
    <property type="entry name" value="DUF3245"/>
    <property type="match status" value="1"/>
</dbReference>
<dbReference type="HOGENOM" id="CLU_839516_0_0_1"/>
<feature type="compositionally biased region" description="Basic residues" evidence="1">
    <location>
        <begin position="276"/>
        <end position="294"/>
    </location>
</feature>
<proteinExistence type="predicted"/>
<feature type="compositionally biased region" description="Basic and acidic residues" evidence="1">
    <location>
        <begin position="174"/>
        <end position="183"/>
    </location>
</feature>
<name>H0ELM4_GLAL7</name>
<keyword evidence="3" id="KW-1185">Reference proteome</keyword>
<evidence type="ECO:0000313" key="3">
    <source>
        <dbReference type="Proteomes" id="UP000005446"/>
    </source>
</evidence>
<feature type="compositionally biased region" description="Basic and acidic residues" evidence="1">
    <location>
        <begin position="202"/>
        <end position="216"/>
    </location>
</feature>
<sequence length="331" mass="36505">MSTEETEKKKAVGLSKSEYDVITNKIAVAIAKHEAVVQGWIAKSARANEPRKTQAELEAEDAALFRPQPPRLGLGCPIPAQFLKNDTENSTKELRAKFFPSKTLKASKARDAEEKAASAKRGLKEQSSDEEGGRSSLGRAKKLKTKPQKEEVKIELQEVKREPAIDESIVFKAPEVKKERAENGDPNGNDGTAALTPSTDSGRIHTELEDKSKDQSPTEVLGIVKVDKDNVNAQTSANTPEVQPASADTSESVIKPTVNGTDEGESDIDEEEKVKRREAKKKEKLARKKERKEKRRMEGAAAGWLVTLMLELIYVKVNPPEPFLSSHARWS</sequence>
<dbReference type="InterPro" id="IPR021641">
    <property type="entry name" value="DUF3245"/>
</dbReference>
<dbReference type="Proteomes" id="UP000005446">
    <property type="component" value="Unassembled WGS sequence"/>
</dbReference>
<comment type="caution">
    <text evidence="2">The sequence shown here is derived from an EMBL/GenBank/DDBJ whole genome shotgun (WGS) entry which is preliminary data.</text>
</comment>
<dbReference type="OrthoDB" id="3438340at2759"/>
<accession>H0ELM4</accession>
<protein>
    <submittedName>
        <fullName evidence="2">Uncharacterized protein</fullName>
    </submittedName>
</protein>
<feature type="region of interest" description="Disordered" evidence="1">
    <location>
        <begin position="101"/>
        <end position="298"/>
    </location>
</feature>
<organism evidence="2 3">
    <name type="scientific">Glarea lozoyensis (strain ATCC 74030 / MF5533)</name>
    <dbReference type="NCBI Taxonomy" id="1104152"/>
    <lineage>
        <taxon>Eukaryota</taxon>
        <taxon>Fungi</taxon>
        <taxon>Dikarya</taxon>
        <taxon>Ascomycota</taxon>
        <taxon>Pezizomycotina</taxon>
        <taxon>Leotiomycetes</taxon>
        <taxon>Helotiales</taxon>
        <taxon>Helotiaceae</taxon>
        <taxon>Glarea</taxon>
    </lineage>
</organism>
<reference evidence="2 3" key="1">
    <citation type="journal article" date="2012" name="Eukaryot. Cell">
        <title>Genome sequence of the fungus Glarea lozoyensis: the first genome sequence of a species from the Helotiaceae family.</title>
        <authorList>
            <person name="Youssar L."/>
            <person name="Gruening B.A."/>
            <person name="Erxleben A."/>
            <person name="Guenther S."/>
            <person name="Huettel W."/>
        </authorList>
    </citation>
    <scope>NUCLEOTIDE SEQUENCE [LARGE SCALE GENOMIC DNA]</scope>
    <source>
        <strain evidence="3">ATCC 74030 / MF5533</strain>
    </source>
</reference>
<evidence type="ECO:0000313" key="2">
    <source>
        <dbReference type="EMBL" id="EHL00603.1"/>
    </source>
</evidence>
<evidence type="ECO:0000256" key="1">
    <source>
        <dbReference type="SAM" id="MobiDB-lite"/>
    </source>
</evidence>
<dbReference type="InParanoid" id="H0ELM4"/>